<gene>
    <name evidence="5" type="ORF">FE251_00405</name>
</gene>
<dbReference type="CDD" id="cd06267">
    <property type="entry name" value="PBP1_LacI_sugar_binding-like"/>
    <property type="match status" value="1"/>
</dbReference>
<dbReference type="PANTHER" id="PTHR30146">
    <property type="entry name" value="LACI-RELATED TRANSCRIPTIONAL REPRESSOR"/>
    <property type="match status" value="1"/>
</dbReference>
<dbReference type="Gene3D" id="3.40.50.2300">
    <property type="match status" value="2"/>
</dbReference>
<dbReference type="InterPro" id="IPR001761">
    <property type="entry name" value="Peripla_BP/Lac1_sug-bd_dom"/>
</dbReference>
<evidence type="ECO:0000259" key="4">
    <source>
        <dbReference type="PROSITE" id="PS50932"/>
    </source>
</evidence>
<keyword evidence="3" id="KW-0804">Transcription</keyword>
<evidence type="ECO:0000256" key="1">
    <source>
        <dbReference type="ARBA" id="ARBA00023015"/>
    </source>
</evidence>
<dbReference type="PROSITE" id="PS00356">
    <property type="entry name" value="HTH_LACI_1"/>
    <property type="match status" value="1"/>
</dbReference>
<accession>A0ABX5VIZ7</accession>
<dbReference type="InterPro" id="IPR000843">
    <property type="entry name" value="HTH_LacI"/>
</dbReference>
<keyword evidence="1" id="KW-0805">Transcription regulation</keyword>
<evidence type="ECO:0000313" key="6">
    <source>
        <dbReference type="Proteomes" id="UP000313948"/>
    </source>
</evidence>
<evidence type="ECO:0000256" key="3">
    <source>
        <dbReference type="ARBA" id="ARBA00023163"/>
    </source>
</evidence>
<dbReference type="InterPro" id="IPR010982">
    <property type="entry name" value="Lambda_DNA-bd_dom_sf"/>
</dbReference>
<dbReference type="PRINTS" id="PR00036">
    <property type="entry name" value="HTHLACI"/>
</dbReference>
<dbReference type="EMBL" id="CP040899">
    <property type="protein sequence ID" value="QDB78018.1"/>
    <property type="molecule type" value="Genomic_DNA"/>
</dbReference>
<dbReference type="SUPFAM" id="SSF53822">
    <property type="entry name" value="Periplasmic binding protein-like I"/>
    <property type="match status" value="1"/>
</dbReference>
<dbReference type="Proteomes" id="UP000313948">
    <property type="component" value="Chromosome"/>
</dbReference>
<dbReference type="PROSITE" id="PS50932">
    <property type="entry name" value="HTH_LACI_2"/>
    <property type="match status" value="1"/>
</dbReference>
<dbReference type="RefSeq" id="WP_139072609.1">
    <property type="nucleotide sequence ID" value="NZ_CP040899.1"/>
</dbReference>
<evidence type="ECO:0000256" key="2">
    <source>
        <dbReference type="ARBA" id="ARBA00023125"/>
    </source>
</evidence>
<dbReference type="SMART" id="SM00354">
    <property type="entry name" value="HTH_LACI"/>
    <property type="match status" value="1"/>
</dbReference>
<evidence type="ECO:0000313" key="5">
    <source>
        <dbReference type="EMBL" id="QDB78018.1"/>
    </source>
</evidence>
<dbReference type="InterPro" id="IPR028082">
    <property type="entry name" value="Peripla_BP_I"/>
</dbReference>
<dbReference type="Pfam" id="PF00356">
    <property type="entry name" value="LacI"/>
    <property type="match status" value="1"/>
</dbReference>
<feature type="domain" description="HTH lacI-type" evidence="4">
    <location>
        <begin position="15"/>
        <end position="71"/>
    </location>
</feature>
<dbReference type="Gene3D" id="1.10.260.40">
    <property type="entry name" value="lambda repressor-like DNA-binding domains"/>
    <property type="match status" value="1"/>
</dbReference>
<dbReference type="CDD" id="cd01392">
    <property type="entry name" value="HTH_LacI"/>
    <property type="match status" value="1"/>
</dbReference>
<dbReference type="Pfam" id="PF00532">
    <property type="entry name" value="Peripla_BP_1"/>
    <property type="match status" value="1"/>
</dbReference>
<keyword evidence="2" id="KW-0238">DNA-binding</keyword>
<protein>
    <submittedName>
        <fullName evidence="5">LacI family transcriptional regulator</fullName>
    </submittedName>
</protein>
<proteinExistence type="predicted"/>
<organism evidence="5 6">
    <name type="scientific">Georgenia wutianyii</name>
    <dbReference type="NCBI Taxonomy" id="2585135"/>
    <lineage>
        <taxon>Bacteria</taxon>
        <taxon>Bacillati</taxon>
        <taxon>Actinomycetota</taxon>
        <taxon>Actinomycetes</taxon>
        <taxon>Micrococcales</taxon>
        <taxon>Bogoriellaceae</taxon>
        <taxon>Georgenia</taxon>
    </lineage>
</organism>
<name>A0ABX5VIZ7_9MICO</name>
<reference evidence="5 6" key="1">
    <citation type="submission" date="2019-05" db="EMBL/GenBank/DDBJ databases">
        <title>Georgenia *** sp. nov., and Georgenia *** sp. nov., isolated from the intestinal contents of plateau pika (Ochotona curzoniae) in the Qinghai-Tibet plateau of China.</title>
        <authorList>
            <person name="Tian Z."/>
        </authorList>
    </citation>
    <scope>NUCLEOTIDE SEQUENCE [LARGE SCALE GENOMIC DNA]</scope>
    <source>
        <strain evidence="5 6">Z294</strain>
    </source>
</reference>
<dbReference type="SUPFAM" id="SSF47413">
    <property type="entry name" value="lambda repressor-like DNA-binding domains"/>
    <property type="match status" value="1"/>
</dbReference>
<dbReference type="PANTHER" id="PTHR30146:SF153">
    <property type="entry name" value="LACTOSE OPERON REPRESSOR"/>
    <property type="match status" value="1"/>
</dbReference>
<sequence length="351" mass="36505">MTPSRGGAAGHGRVATLSDVAREAGVSLATASRAINGSTNRSVREDLRERVLAAAARLDYSPNANAQAMARGRTATLGLIVHDIADPFFSTIAAGVTEAADAAGLAVTLANTEHDPERELGFIQTLQNLRARSIILVGGRQDDDEGNRRLRDALAAYQERGGSAAMVGQPILGVSAVHVDNRGAAAELARALHGLGYRRFAVLGGPANHLTARERREGFCEALAELGSPVPDEAVVPCAFVRDGGYDGMKELLARGLDVEVVFAVNDVMALGAMTAARDAGLDLPRDLAFAGFDDITALRDVTPTLTTVAIDMVDIGRQATALALGEGGGEPQVVIASGDVVLRESTPGPR</sequence>
<keyword evidence="6" id="KW-1185">Reference proteome</keyword>